<evidence type="ECO:0000256" key="1">
    <source>
        <dbReference type="ARBA" id="ARBA00004496"/>
    </source>
</evidence>
<dbReference type="InterPro" id="IPR018062">
    <property type="entry name" value="HTH_AraC-typ_CS"/>
</dbReference>
<dbReference type="InterPro" id="IPR050204">
    <property type="entry name" value="AraC_XylS_family_regulators"/>
</dbReference>
<dbReference type="GO" id="GO:0043565">
    <property type="term" value="F:sequence-specific DNA binding"/>
    <property type="evidence" value="ECO:0007669"/>
    <property type="project" value="InterPro"/>
</dbReference>
<dbReference type="GO" id="GO:0009893">
    <property type="term" value="P:positive regulation of metabolic process"/>
    <property type="evidence" value="ECO:0007669"/>
    <property type="project" value="UniProtKB-ARBA"/>
</dbReference>
<keyword evidence="4" id="KW-0010">Activator</keyword>
<accession>A0A3G7TQF8</accession>
<keyword evidence="2" id="KW-0805">Transcription regulation</keyword>
<dbReference type="InterPro" id="IPR009057">
    <property type="entry name" value="Homeodomain-like_sf"/>
</dbReference>
<reference evidence="8 9" key="1">
    <citation type="submission" date="2018-03" db="EMBL/GenBank/DDBJ databases">
        <title>Diversity of phytobeneficial traits revealed by whole-genome analysis of worldwide-isolated phenazine-producing Pseudomonas spp.</title>
        <authorList>
            <person name="Biessy A."/>
            <person name="Novinscak A."/>
            <person name="Blom J."/>
            <person name="Leger G."/>
            <person name="Thomashow L.S."/>
            <person name="Cazorla F.M."/>
            <person name="Josic D."/>
            <person name="Filion M."/>
        </authorList>
    </citation>
    <scope>NUCLEOTIDE SEQUENCE [LARGE SCALE GENOMIC DNA]</scope>
    <source>
        <strain evidence="8 9">B25</strain>
    </source>
</reference>
<dbReference type="SMART" id="SM00342">
    <property type="entry name" value="HTH_ARAC"/>
    <property type="match status" value="1"/>
</dbReference>
<gene>
    <name evidence="8" type="ORF">C4K04_2980</name>
</gene>
<protein>
    <submittedName>
        <fullName evidence="8">Transcriptional regulator, AraC family</fullName>
    </submittedName>
</protein>
<dbReference type="PANTHER" id="PTHR46796">
    <property type="entry name" value="HTH-TYPE TRANSCRIPTIONAL ACTIVATOR RHAS-RELATED"/>
    <property type="match status" value="1"/>
</dbReference>
<evidence type="ECO:0000256" key="5">
    <source>
        <dbReference type="ARBA" id="ARBA00023163"/>
    </source>
</evidence>
<keyword evidence="3" id="KW-0238">DNA-binding</keyword>
<dbReference type="Proteomes" id="UP000268048">
    <property type="component" value="Chromosome"/>
</dbReference>
<dbReference type="RefSeq" id="WP_124320567.1">
    <property type="nucleotide sequence ID" value="NZ_CP027753.1"/>
</dbReference>
<proteinExistence type="predicted"/>
<evidence type="ECO:0000256" key="3">
    <source>
        <dbReference type="ARBA" id="ARBA00023125"/>
    </source>
</evidence>
<dbReference type="PANTHER" id="PTHR46796:SF6">
    <property type="entry name" value="ARAC SUBFAMILY"/>
    <property type="match status" value="1"/>
</dbReference>
<dbReference type="PRINTS" id="PR00032">
    <property type="entry name" value="HTHARAC"/>
</dbReference>
<organism evidence="8 9">
    <name type="scientific">Pseudomonas chlororaphis</name>
    <dbReference type="NCBI Taxonomy" id="587753"/>
    <lineage>
        <taxon>Bacteria</taxon>
        <taxon>Pseudomonadati</taxon>
        <taxon>Pseudomonadota</taxon>
        <taxon>Gammaproteobacteria</taxon>
        <taxon>Pseudomonadales</taxon>
        <taxon>Pseudomonadaceae</taxon>
        <taxon>Pseudomonas</taxon>
    </lineage>
</organism>
<evidence type="ECO:0000256" key="4">
    <source>
        <dbReference type="ARBA" id="ARBA00023159"/>
    </source>
</evidence>
<feature type="domain" description="HTH araC/xylS-type" evidence="7">
    <location>
        <begin position="197"/>
        <end position="295"/>
    </location>
</feature>
<evidence type="ECO:0000256" key="6">
    <source>
        <dbReference type="ARBA" id="ARBA00037345"/>
    </source>
</evidence>
<evidence type="ECO:0000256" key="2">
    <source>
        <dbReference type="ARBA" id="ARBA00023015"/>
    </source>
</evidence>
<dbReference type="InterPro" id="IPR018060">
    <property type="entry name" value="HTH_AraC"/>
</dbReference>
<dbReference type="PROSITE" id="PS00041">
    <property type="entry name" value="HTH_ARAC_FAMILY_1"/>
    <property type="match status" value="1"/>
</dbReference>
<sequence length="304" mass="33117">MTVLRESANLLLQPRVGAGCIRARGAEGAVLQSASLFDGLVTIDHRRWACREAELSWTAPQHVVILTERGATAKTHIRSSSTLNYQGCDRPGSISFVPAGVERQGYFREADLIYTALWIDTALDFPGCPQWAELPMRINSGDGVIHSLLAALSAEMVSGQVLEASYIEHLVALVGLRLGRGDTASAGHGRLGPQLLKRLRDYVDARIEGSLSLTELARIAGMPVDTFARHFKAETGMAPYAYVIERRVRRAESLLRAGSMPISAMALELGFSSQSHFTSTFRRITGTTPSSYRQQASRILTSSS</sequence>
<name>A0A3G7TQF8_9PSED</name>
<comment type="function">
    <text evidence="6">Regulatory protein of the TOL plasmid xyl operons. XylS activates the xylXYZLTEGFJQKIH operon required for the degradation of toluene, m-xylene and p-xylene.</text>
</comment>
<dbReference type="InterPro" id="IPR020449">
    <property type="entry name" value="Tscrpt_reg_AraC-type_HTH"/>
</dbReference>
<evidence type="ECO:0000313" key="8">
    <source>
        <dbReference type="EMBL" id="AZE48652.1"/>
    </source>
</evidence>
<dbReference type="EMBL" id="CP027753">
    <property type="protein sequence ID" value="AZE48652.1"/>
    <property type="molecule type" value="Genomic_DNA"/>
</dbReference>
<evidence type="ECO:0000313" key="9">
    <source>
        <dbReference type="Proteomes" id="UP000268048"/>
    </source>
</evidence>
<dbReference type="PROSITE" id="PS01124">
    <property type="entry name" value="HTH_ARAC_FAMILY_2"/>
    <property type="match status" value="1"/>
</dbReference>
<dbReference type="SUPFAM" id="SSF46689">
    <property type="entry name" value="Homeodomain-like"/>
    <property type="match status" value="2"/>
</dbReference>
<dbReference type="Gene3D" id="1.10.10.60">
    <property type="entry name" value="Homeodomain-like"/>
    <property type="match status" value="1"/>
</dbReference>
<dbReference type="AlphaFoldDB" id="A0A3G7TQF8"/>
<keyword evidence="5" id="KW-0804">Transcription</keyword>
<comment type="subcellular location">
    <subcellularLocation>
        <location evidence="1">Cytoplasm</location>
    </subcellularLocation>
</comment>
<evidence type="ECO:0000259" key="7">
    <source>
        <dbReference type="PROSITE" id="PS01124"/>
    </source>
</evidence>
<dbReference type="GO" id="GO:0003700">
    <property type="term" value="F:DNA-binding transcription factor activity"/>
    <property type="evidence" value="ECO:0007669"/>
    <property type="project" value="InterPro"/>
</dbReference>
<dbReference type="Pfam" id="PF12833">
    <property type="entry name" value="HTH_18"/>
    <property type="match status" value="1"/>
</dbReference>
<dbReference type="GO" id="GO:0005737">
    <property type="term" value="C:cytoplasm"/>
    <property type="evidence" value="ECO:0007669"/>
    <property type="project" value="UniProtKB-SubCell"/>
</dbReference>